<dbReference type="InterPro" id="IPR036514">
    <property type="entry name" value="SGNH_hydro_sf"/>
</dbReference>
<comment type="caution">
    <text evidence="3">The sequence shown here is derived from an EMBL/GenBank/DDBJ whole genome shotgun (WGS) entry which is preliminary data.</text>
</comment>
<dbReference type="InterPro" id="IPR051532">
    <property type="entry name" value="Ester_Hydrolysis_Enzymes"/>
</dbReference>
<dbReference type="SUPFAM" id="SSF52266">
    <property type="entry name" value="SGNH hydrolase"/>
    <property type="match status" value="1"/>
</dbReference>
<feature type="transmembrane region" description="Helical" evidence="1">
    <location>
        <begin position="32"/>
        <end position="51"/>
    </location>
</feature>
<reference evidence="3 4" key="1">
    <citation type="journal article" date="2016" name="Nat. Commun.">
        <title>Thousands of microbial genomes shed light on interconnected biogeochemical processes in an aquifer system.</title>
        <authorList>
            <person name="Anantharaman K."/>
            <person name="Brown C.T."/>
            <person name="Hug L.A."/>
            <person name="Sharon I."/>
            <person name="Castelle C.J."/>
            <person name="Probst A.J."/>
            <person name="Thomas B.C."/>
            <person name="Singh A."/>
            <person name="Wilkins M.J."/>
            <person name="Karaoz U."/>
            <person name="Brodie E.L."/>
            <person name="Williams K.H."/>
            <person name="Hubbard S.S."/>
            <person name="Banfield J.F."/>
        </authorList>
    </citation>
    <scope>NUCLEOTIDE SEQUENCE [LARGE SCALE GENOMIC DNA]</scope>
</reference>
<dbReference type="PANTHER" id="PTHR30383">
    <property type="entry name" value="THIOESTERASE 1/PROTEASE 1/LYSOPHOSPHOLIPASE L1"/>
    <property type="match status" value="1"/>
</dbReference>
<accession>A0A1F5QAV3</accession>
<dbReference type="Gene3D" id="3.40.50.1110">
    <property type="entry name" value="SGNH hydrolase"/>
    <property type="match status" value="1"/>
</dbReference>
<gene>
    <name evidence="3" type="ORF">A3J05_00185</name>
</gene>
<organism evidence="3 4">
    <name type="scientific">Candidatus Doudnabacteria bacterium RIFCSPLOWO2_02_FULL_48_13</name>
    <dbReference type="NCBI Taxonomy" id="1817845"/>
    <lineage>
        <taxon>Bacteria</taxon>
        <taxon>Candidatus Doudnaibacteriota</taxon>
    </lineage>
</organism>
<evidence type="ECO:0000313" key="4">
    <source>
        <dbReference type="Proteomes" id="UP000177235"/>
    </source>
</evidence>
<dbReference type="Proteomes" id="UP000177235">
    <property type="component" value="Unassembled WGS sequence"/>
</dbReference>
<dbReference type="EMBL" id="MFFF01000021">
    <property type="protein sequence ID" value="OGE99323.1"/>
    <property type="molecule type" value="Genomic_DNA"/>
</dbReference>
<evidence type="ECO:0000313" key="3">
    <source>
        <dbReference type="EMBL" id="OGE99323.1"/>
    </source>
</evidence>
<keyword evidence="1" id="KW-0812">Transmembrane</keyword>
<protein>
    <recommendedName>
        <fullName evidence="2">SGNH hydrolase-type esterase domain-containing protein</fullName>
    </recommendedName>
</protein>
<dbReference type="PANTHER" id="PTHR30383:SF5">
    <property type="entry name" value="SGNH HYDROLASE-TYPE ESTERASE DOMAIN-CONTAINING PROTEIN"/>
    <property type="match status" value="1"/>
</dbReference>
<evidence type="ECO:0000256" key="1">
    <source>
        <dbReference type="SAM" id="Phobius"/>
    </source>
</evidence>
<feature type="transmembrane region" description="Helical" evidence="1">
    <location>
        <begin position="7"/>
        <end position="26"/>
    </location>
</feature>
<proteinExistence type="predicted"/>
<dbReference type="Pfam" id="PF13472">
    <property type="entry name" value="Lipase_GDSL_2"/>
    <property type="match status" value="1"/>
</dbReference>
<dbReference type="InterPro" id="IPR013830">
    <property type="entry name" value="SGNH_hydro"/>
</dbReference>
<name>A0A1F5QAV3_9BACT</name>
<dbReference type="AlphaFoldDB" id="A0A1F5QAV3"/>
<evidence type="ECO:0000259" key="2">
    <source>
        <dbReference type="Pfam" id="PF13472"/>
    </source>
</evidence>
<feature type="domain" description="SGNH hydrolase-type esterase" evidence="2">
    <location>
        <begin position="145"/>
        <end position="399"/>
    </location>
</feature>
<dbReference type="GO" id="GO:0004622">
    <property type="term" value="F:phosphatidylcholine lysophospholipase activity"/>
    <property type="evidence" value="ECO:0007669"/>
    <property type="project" value="TreeGrafter"/>
</dbReference>
<keyword evidence="1" id="KW-1133">Transmembrane helix</keyword>
<keyword evidence="1" id="KW-0472">Membrane</keyword>
<feature type="transmembrane region" description="Helical" evidence="1">
    <location>
        <begin position="248"/>
        <end position="266"/>
    </location>
</feature>
<sequence length="455" mass="52485">MKNRPRLMILTLVLYAGYAVFLAAVFQPRGWGLLYFFIPLGVYETGLRLWMRKKFGKYYRYAIFNYLMVDHPVYGFAFRKNSESKKIPFPIFDKFAFRAGVEPSVDLKENIAGRVDFDINSLGFRGPEFSLQKKDPNMIRIFASGDSTTACAMVGNDEAWPAVLEKELRGRGVNAEVINAGVGAWSSYQEWLRFEREIINYQPDIVLLNQGWNEEFWFSAQNLGRNWQPKQLLGAVEMKTMYARVGSILSSTASLFLHFLAASYYYDHRFKKNMDFNNPDRWQCLKRTEYLQNWFDNMINFAQRAQSNNIKLYTVNAPGLVSMEDSPAERQLYIKSTKLTEIYADYQAASRQRLRETLLAAHAIIPCIDVETEMSKQRGQSRRDLFIDKIHLNPKGNALLASIVCDALLSDKRFYGKDTNLAFDNTAVKNIRDQIGVNDESLNGFIDSRIKQLKC</sequence>